<dbReference type="GO" id="GO:0043041">
    <property type="term" value="P:amino acid activation for nonribosomal peptide biosynthetic process"/>
    <property type="evidence" value="ECO:0007669"/>
    <property type="project" value="TreeGrafter"/>
</dbReference>
<dbReference type="Gene3D" id="3.30.559.30">
    <property type="entry name" value="Nonribosomal peptide synthetase, condensation domain"/>
    <property type="match status" value="1"/>
</dbReference>
<dbReference type="GO" id="GO:0044550">
    <property type="term" value="P:secondary metabolite biosynthetic process"/>
    <property type="evidence" value="ECO:0007669"/>
    <property type="project" value="TreeGrafter"/>
</dbReference>
<evidence type="ECO:0000313" key="3">
    <source>
        <dbReference type="EMBL" id="SBO99823.1"/>
    </source>
</evidence>
<dbReference type="PANTHER" id="PTHR45527:SF1">
    <property type="entry name" value="FATTY ACID SYNTHASE"/>
    <property type="match status" value="1"/>
</dbReference>
<dbReference type="EMBL" id="LT559118">
    <property type="protein sequence ID" value="SBO99823.1"/>
    <property type="molecule type" value="Genomic_DNA"/>
</dbReference>
<dbReference type="GO" id="GO:0003824">
    <property type="term" value="F:catalytic activity"/>
    <property type="evidence" value="ECO:0007669"/>
    <property type="project" value="InterPro"/>
</dbReference>
<protein>
    <submittedName>
        <fullName evidence="3">Putative non-ribosomal peptide synthetase</fullName>
    </submittedName>
</protein>
<dbReference type="Pfam" id="PF00668">
    <property type="entry name" value="Condensation"/>
    <property type="match status" value="1"/>
</dbReference>
<gene>
    <name evidence="3" type="ORF">BN4615_P9339</name>
</gene>
<dbReference type="GO" id="GO:0031177">
    <property type="term" value="F:phosphopantetheine binding"/>
    <property type="evidence" value="ECO:0007669"/>
    <property type="project" value="TreeGrafter"/>
</dbReference>
<name>A0A1M4EMM7_9ACTN</name>
<evidence type="ECO:0000256" key="1">
    <source>
        <dbReference type="SAM" id="MobiDB-lite"/>
    </source>
</evidence>
<dbReference type="GO" id="GO:0005737">
    <property type="term" value="C:cytoplasm"/>
    <property type="evidence" value="ECO:0007669"/>
    <property type="project" value="TreeGrafter"/>
</dbReference>
<feature type="domain" description="Condensation" evidence="2">
    <location>
        <begin position="122"/>
        <end position="471"/>
    </location>
</feature>
<dbReference type="GO" id="GO:0008610">
    <property type="term" value="P:lipid biosynthetic process"/>
    <property type="evidence" value="ECO:0007669"/>
    <property type="project" value="UniProtKB-ARBA"/>
</dbReference>
<dbReference type="InterPro" id="IPR001242">
    <property type="entry name" value="Condensation_dom"/>
</dbReference>
<reference evidence="3" key="1">
    <citation type="submission" date="2016-04" db="EMBL/GenBank/DDBJ databases">
        <authorList>
            <person name="Evans L.H."/>
            <person name="Alamgir A."/>
            <person name="Owens N."/>
            <person name="Weber N.D."/>
            <person name="Virtaneva K."/>
            <person name="Barbian K."/>
            <person name="Babar A."/>
            <person name="Rosenke K."/>
        </authorList>
    </citation>
    <scope>NUCLEOTIDE SEQUENCE</scope>
    <source>
        <strain evidence="3">Nono1</strain>
    </source>
</reference>
<dbReference type="PANTHER" id="PTHR45527">
    <property type="entry name" value="NONRIBOSOMAL PEPTIDE SYNTHETASE"/>
    <property type="match status" value="1"/>
</dbReference>
<dbReference type="Gene3D" id="3.30.559.10">
    <property type="entry name" value="Chloramphenicol acetyltransferase-like domain"/>
    <property type="match status" value="1"/>
</dbReference>
<feature type="region of interest" description="Disordered" evidence="1">
    <location>
        <begin position="1"/>
        <end position="20"/>
    </location>
</feature>
<sequence>MMAGVRGVEREGRAPAAPAAPADSAALLAELEALAGRWRLGAVAGLDPAGLTPEQALRLAMRLSTRLGTDVRVPDVLASASLPELVRRAATGALGAGAGVTAPLGGRVGASGPTGGSAGVPVPLSHGQQRFLLDETLAPGQDDNHVVLAYLLSGPLDPDALTAAYDDVVRRHPILRTVHYWDDEHGPLQRVLPPDPGRSPPAAIPTACLPQPTTPTTAAAEICADWWDQPFDLEEHPPLRARLARLGPESWLLCLSLHHIVFDGRSELILLEDLATAYAARASGRAPGWEPVPGYHHYAQWEHDMVERWADRDLPFWRELLDTEPPPLLPAPALTDQAARHEHEIVLDAGAVGELSAAVRTRGSVPLASVLYGTARALGRVFCADRLNLATVASGRFESVFNPVIGCFVNPVVLPFEAVRDGRAEERVAETARLTLRALRHARTPYDRLVRSLRPGVARVPLYEVMVALQAPLEAGSFGGTELVVEPVRVRAPRAGAPLVVEVEPQPDGGWAVAARWRGDVVDERSGREVVDEVASLLTALRAR</sequence>
<evidence type="ECO:0000259" key="2">
    <source>
        <dbReference type="Pfam" id="PF00668"/>
    </source>
</evidence>
<organism evidence="3">
    <name type="scientific">Nonomuraea gerenzanensis</name>
    <dbReference type="NCBI Taxonomy" id="93944"/>
    <lineage>
        <taxon>Bacteria</taxon>
        <taxon>Bacillati</taxon>
        <taxon>Actinomycetota</taxon>
        <taxon>Actinomycetes</taxon>
        <taxon>Streptosporangiales</taxon>
        <taxon>Streptosporangiaceae</taxon>
        <taxon>Nonomuraea</taxon>
    </lineage>
</organism>
<accession>A0A1M4EMM7</accession>
<dbReference type="AlphaFoldDB" id="A0A1M4EMM7"/>
<dbReference type="SUPFAM" id="SSF52777">
    <property type="entry name" value="CoA-dependent acyltransferases"/>
    <property type="match status" value="2"/>
</dbReference>
<proteinExistence type="predicted"/>
<dbReference type="InterPro" id="IPR023213">
    <property type="entry name" value="CAT-like_dom_sf"/>
</dbReference>